<dbReference type="Pfam" id="PF12888">
    <property type="entry name" value="Lipid_bd"/>
    <property type="match status" value="1"/>
</dbReference>
<dbReference type="InterPro" id="IPR024404">
    <property type="entry name" value="Lipid-bd_put"/>
</dbReference>
<sequence>MKKYTYILALFVIMLSACKKDEVIGGTAVQDMSGEWWVQIDGEGGYYQLITYNTADNSSTQMWMDASGFWAGPGQHVSSKINVNVQDLTFSAENAPNVGEYESDEPLTMTITNGKIIKNGAIGPSSKAVTDSISLTIKFSDDPDSYNLRGYHRTKFSGDDH</sequence>
<feature type="chain" id="PRO_5045491588" evidence="1">
    <location>
        <begin position="20"/>
        <end position="161"/>
    </location>
</feature>
<evidence type="ECO:0000313" key="2">
    <source>
        <dbReference type="EMBL" id="MEJ2904098.1"/>
    </source>
</evidence>
<protein>
    <submittedName>
        <fullName evidence="2">Lipid-binding protein</fullName>
    </submittedName>
</protein>
<reference evidence="2 3" key="1">
    <citation type="submission" date="2024-03" db="EMBL/GenBank/DDBJ databases">
        <title>Sequence of Lycoming College Course Isolates.</title>
        <authorList>
            <person name="Plotts O."/>
            <person name="Newman J."/>
        </authorList>
    </citation>
    <scope>NUCLEOTIDE SEQUENCE [LARGE SCALE GENOMIC DNA]</scope>
    <source>
        <strain evidence="2 3">CJB-3</strain>
    </source>
</reference>
<dbReference type="Gene3D" id="2.40.128.220">
    <property type="match status" value="1"/>
</dbReference>
<dbReference type="InterPro" id="IPR038668">
    <property type="entry name" value="Lipid-bd_sf"/>
</dbReference>
<evidence type="ECO:0000313" key="3">
    <source>
        <dbReference type="Proteomes" id="UP001378956"/>
    </source>
</evidence>
<keyword evidence="3" id="KW-1185">Reference proteome</keyword>
<comment type="caution">
    <text evidence="2">The sequence shown here is derived from an EMBL/GenBank/DDBJ whole genome shotgun (WGS) entry which is preliminary data.</text>
</comment>
<feature type="signal peptide" evidence="1">
    <location>
        <begin position="1"/>
        <end position="19"/>
    </location>
</feature>
<dbReference type="RefSeq" id="WP_048908074.1">
    <property type="nucleotide sequence ID" value="NZ_CBFGNQ010000023.1"/>
</dbReference>
<dbReference type="Proteomes" id="UP001378956">
    <property type="component" value="Unassembled WGS sequence"/>
</dbReference>
<dbReference type="EMBL" id="JBBEUB010000005">
    <property type="protein sequence ID" value="MEJ2904098.1"/>
    <property type="molecule type" value="Genomic_DNA"/>
</dbReference>
<organism evidence="2 3">
    <name type="scientific">Pedobacter panaciterrae</name>
    <dbReference type="NCBI Taxonomy" id="363849"/>
    <lineage>
        <taxon>Bacteria</taxon>
        <taxon>Pseudomonadati</taxon>
        <taxon>Bacteroidota</taxon>
        <taxon>Sphingobacteriia</taxon>
        <taxon>Sphingobacteriales</taxon>
        <taxon>Sphingobacteriaceae</taxon>
        <taxon>Pedobacter</taxon>
    </lineage>
</organism>
<proteinExistence type="predicted"/>
<evidence type="ECO:0000256" key="1">
    <source>
        <dbReference type="SAM" id="SignalP"/>
    </source>
</evidence>
<dbReference type="PROSITE" id="PS51257">
    <property type="entry name" value="PROKAR_LIPOPROTEIN"/>
    <property type="match status" value="1"/>
</dbReference>
<accession>A0ABU8NSC1</accession>
<name>A0ABU8NSC1_9SPHI</name>
<gene>
    <name evidence="2" type="ORF">WAE58_16755</name>
</gene>
<keyword evidence="1" id="KW-0732">Signal</keyword>